<dbReference type="PANTHER" id="PTHR47808:SF2">
    <property type="entry name" value="LEM DOMAIN-CONTAINING PROTEIN 2"/>
    <property type="match status" value="1"/>
</dbReference>
<keyword evidence="3" id="KW-0812">Transmembrane</keyword>
<dbReference type="AlphaFoldDB" id="A0A2S5BC44"/>
<evidence type="ECO:0000256" key="1">
    <source>
        <dbReference type="ARBA" id="ARBA00004540"/>
    </source>
</evidence>
<dbReference type="GO" id="GO:0071763">
    <property type="term" value="P:nuclear membrane organization"/>
    <property type="evidence" value="ECO:0007669"/>
    <property type="project" value="TreeGrafter"/>
</dbReference>
<dbReference type="Gene3D" id="1.10.10.1180">
    <property type="entry name" value="MAN1, winged-helix domain"/>
    <property type="match status" value="1"/>
</dbReference>
<feature type="compositionally biased region" description="Acidic residues" evidence="7">
    <location>
        <begin position="196"/>
        <end position="210"/>
    </location>
</feature>
<reference evidence="9 10" key="1">
    <citation type="journal article" date="2018" name="Front. Microbiol.">
        <title>Prospects for Fungal Bioremediation of Acidic Radioactive Waste Sites: Characterization and Genome Sequence of Rhodotorula taiwanensis MD1149.</title>
        <authorList>
            <person name="Tkavc R."/>
            <person name="Matrosova V.Y."/>
            <person name="Grichenko O.E."/>
            <person name="Gostincar C."/>
            <person name="Volpe R.P."/>
            <person name="Klimenkova P."/>
            <person name="Gaidamakova E.K."/>
            <person name="Zhou C.E."/>
            <person name="Stewart B.J."/>
            <person name="Lyman M.G."/>
            <person name="Malfatti S.A."/>
            <person name="Rubinfeld B."/>
            <person name="Courtot M."/>
            <person name="Singh J."/>
            <person name="Dalgard C.L."/>
            <person name="Hamilton T."/>
            <person name="Frey K.G."/>
            <person name="Gunde-Cimerman N."/>
            <person name="Dugan L."/>
            <person name="Daly M.J."/>
        </authorList>
    </citation>
    <scope>NUCLEOTIDE SEQUENCE [LARGE SCALE GENOMIC DNA]</scope>
    <source>
        <strain evidence="9 10">MD1149</strain>
    </source>
</reference>
<feature type="compositionally biased region" description="Acidic residues" evidence="7">
    <location>
        <begin position="367"/>
        <end position="378"/>
    </location>
</feature>
<dbReference type="GO" id="GO:0005637">
    <property type="term" value="C:nuclear inner membrane"/>
    <property type="evidence" value="ECO:0007669"/>
    <property type="project" value="UniProtKB-SubCell"/>
</dbReference>
<dbReference type="GO" id="GO:0003682">
    <property type="term" value="F:chromatin binding"/>
    <property type="evidence" value="ECO:0007669"/>
    <property type="project" value="InterPro"/>
</dbReference>
<evidence type="ECO:0000256" key="6">
    <source>
        <dbReference type="ARBA" id="ARBA00023242"/>
    </source>
</evidence>
<feature type="region of interest" description="Disordered" evidence="7">
    <location>
        <begin position="92"/>
        <end position="411"/>
    </location>
</feature>
<keyword evidence="4" id="KW-1133">Transmembrane helix</keyword>
<evidence type="ECO:0000256" key="2">
    <source>
        <dbReference type="ARBA" id="ARBA00022553"/>
    </source>
</evidence>
<feature type="compositionally biased region" description="Acidic residues" evidence="7">
    <location>
        <begin position="160"/>
        <end position="172"/>
    </location>
</feature>
<comment type="subcellular location">
    <subcellularLocation>
        <location evidence="1">Nucleus inner membrane</location>
    </subcellularLocation>
</comment>
<evidence type="ECO:0000256" key="4">
    <source>
        <dbReference type="ARBA" id="ARBA00022989"/>
    </source>
</evidence>
<organism evidence="9 10">
    <name type="scientific">Rhodotorula taiwanensis</name>
    <dbReference type="NCBI Taxonomy" id="741276"/>
    <lineage>
        <taxon>Eukaryota</taxon>
        <taxon>Fungi</taxon>
        <taxon>Dikarya</taxon>
        <taxon>Basidiomycota</taxon>
        <taxon>Pucciniomycotina</taxon>
        <taxon>Microbotryomycetes</taxon>
        <taxon>Sporidiobolales</taxon>
        <taxon>Sporidiobolaceae</taxon>
        <taxon>Rhodotorula</taxon>
    </lineage>
</organism>
<dbReference type="Proteomes" id="UP000237144">
    <property type="component" value="Unassembled WGS sequence"/>
</dbReference>
<dbReference type="Pfam" id="PF09402">
    <property type="entry name" value="MSC"/>
    <property type="match status" value="1"/>
</dbReference>
<accession>A0A2S5BC44</accession>
<protein>
    <recommendedName>
        <fullName evidence="8">Man1/Src1-like C-terminal domain-containing protein</fullName>
    </recommendedName>
</protein>
<keyword evidence="5" id="KW-0472">Membrane</keyword>
<keyword evidence="2" id="KW-0597">Phosphoprotein</keyword>
<feature type="domain" description="Man1/Src1-like C-terminal" evidence="8">
    <location>
        <begin position="503"/>
        <end position="850"/>
    </location>
</feature>
<evidence type="ECO:0000313" key="9">
    <source>
        <dbReference type="EMBL" id="POY74340.1"/>
    </source>
</evidence>
<keyword evidence="6" id="KW-0539">Nucleus</keyword>
<dbReference type="InterPro" id="IPR041885">
    <property type="entry name" value="MAN1_winged_helix_dom"/>
</dbReference>
<dbReference type="PANTHER" id="PTHR47808">
    <property type="entry name" value="INNER NUCLEAR MEMBRANE PROTEIN HEH2-RELATED"/>
    <property type="match status" value="1"/>
</dbReference>
<comment type="caution">
    <text evidence="9">The sequence shown here is derived from an EMBL/GenBank/DDBJ whole genome shotgun (WGS) entry which is preliminary data.</text>
</comment>
<evidence type="ECO:0000256" key="3">
    <source>
        <dbReference type="ARBA" id="ARBA00022692"/>
    </source>
</evidence>
<keyword evidence="10" id="KW-1185">Reference proteome</keyword>
<dbReference type="CDD" id="cd12935">
    <property type="entry name" value="LEM_like"/>
    <property type="match status" value="1"/>
</dbReference>
<dbReference type="EMBL" id="PJQD01000025">
    <property type="protein sequence ID" value="POY74340.1"/>
    <property type="molecule type" value="Genomic_DNA"/>
</dbReference>
<feature type="compositionally biased region" description="Basic residues" evidence="7">
    <location>
        <begin position="140"/>
        <end position="153"/>
    </location>
</feature>
<dbReference type="InterPro" id="IPR018996">
    <property type="entry name" value="Man1/Src1-like_C"/>
</dbReference>
<evidence type="ECO:0000256" key="5">
    <source>
        <dbReference type="ARBA" id="ARBA00023136"/>
    </source>
</evidence>
<proteinExistence type="predicted"/>
<evidence type="ECO:0000259" key="8">
    <source>
        <dbReference type="Pfam" id="PF09402"/>
    </source>
</evidence>
<dbReference type="GO" id="GO:0005783">
    <property type="term" value="C:endoplasmic reticulum"/>
    <property type="evidence" value="ECO:0007669"/>
    <property type="project" value="TreeGrafter"/>
</dbReference>
<name>A0A2S5BC44_9BASI</name>
<dbReference type="OrthoDB" id="5376590at2759"/>
<feature type="region of interest" description="Disordered" evidence="7">
    <location>
        <begin position="439"/>
        <end position="465"/>
    </location>
</feature>
<dbReference type="STRING" id="741276.A0A2S5BC44"/>
<evidence type="ECO:0000256" key="7">
    <source>
        <dbReference type="SAM" id="MobiDB-lite"/>
    </source>
</evidence>
<feature type="compositionally biased region" description="Acidic residues" evidence="7">
    <location>
        <begin position="110"/>
        <end position="120"/>
    </location>
</feature>
<sequence length="886" mass="97248">MTTPPAYLLVDFDPRSAKVAELRGILLAHDVSQLVCAIPTGRDMAVVLIDAHRQVPYASNAKKSDLVNAFEKSIRPQAARLLADMQSVRASDHGVLDGESQGSSLRELDTDYEQEVEADEPVPARKRAKSRTTAADPTVRKVKSKGKSSKGKGKAREEDERPDESSVVEEDSAQSGIEDPTPKKQKKRSRARQEAVEEVPMDIDEPEEAAYEAPAEYEMPLRDDYDTEEDEAPRVSPKKRKIDDAGPLTPRLSDITGVARKGRLSLGATGGDGNFSDYNPFQSGGEETPQRDTKRRKSSLGPSRHAEVAAEESASAARLTSRKSMPALPSSQTAARPAGSWSPPKKDVSPAKPRQSAPIAAPAPATETEDLSYEEDLQEPAPLPTASPPKAVASSPRKAAGSRASLGSGTPVGVQYMVPASKVKTTPPQFAELLRQREAEKAGRVVGPPARGRRSSSPQEVRGRRIGRPSALPELVPARAIALKEEKRSGISWSTVARLLRGLFFAVSVAYVLWWREEKLAAGFCDTGSDSNALIASRRTSLAAPLPDLPESITSLADRLHARPSCTTCPQHGHCSGGKFVGCTLDYVPRQSPLRLGGLLPIAPRCVPDTEKLMMVAMQASKASRLLRQRRGEVVCKGLEKMRRKESDQEARVFGLQAEAVLAALRSDNERSGRPFDEDVLEEVNRLALRDLESHGEVLVLQNGDEFWFASQTAEMPMSCRLRLATIRALKRHKARLTSLLAVFAAAMWARRKLRTRRKDAELVRQLVQVALRQLQQQERSHYTDPVHVPFPHVVPSHLRDLILQDEHSPSRRAALWNQVEKIVEGNANVRVADVEQYGEEMRGWLWTGPTSRIDAPPVAEEYEAKPQMAEGARLYPSLIQSPARA</sequence>
<gene>
    <name evidence="9" type="ORF">BMF94_2534</name>
</gene>
<dbReference type="InterPro" id="IPR044780">
    <property type="entry name" value="Heh2/Src1"/>
</dbReference>
<evidence type="ECO:0000313" key="10">
    <source>
        <dbReference type="Proteomes" id="UP000237144"/>
    </source>
</evidence>
<dbReference type="GO" id="GO:0034399">
    <property type="term" value="C:nuclear periphery"/>
    <property type="evidence" value="ECO:0007669"/>
    <property type="project" value="TreeGrafter"/>
</dbReference>